<keyword evidence="3" id="KW-1185">Reference proteome</keyword>
<dbReference type="Proteomes" id="UP001314170">
    <property type="component" value="Unassembled WGS sequence"/>
</dbReference>
<protein>
    <submittedName>
        <fullName evidence="2">Uncharacterized protein</fullName>
    </submittedName>
</protein>
<feature type="region of interest" description="Disordered" evidence="1">
    <location>
        <begin position="47"/>
        <end position="76"/>
    </location>
</feature>
<evidence type="ECO:0000256" key="1">
    <source>
        <dbReference type="SAM" id="MobiDB-lite"/>
    </source>
</evidence>
<accession>A0AAV1QU67</accession>
<dbReference type="AlphaFoldDB" id="A0AAV1QU67"/>
<name>A0AAV1QU67_9ROSI</name>
<gene>
    <name evidence="2" type="ORF">DCAF_LOCUS1719</name>
</gene>
<proteinExistence type="predicted"/>
<evidence type="ECO:0000313" key="3">
    <source>
        <dbReference type="Proteomes" id="UP001314170"/>
    </source>
</evidence>
<reference evidence="2 3" key="1">
    <citation type="submission" date="2024-01" db="EMBL/GenBank/DDBJ databases">
        <authorList>
            <person name="Waweru B."/>
        </authorList>
    </citation>
    <scope>NUCLEOTIDE SEQUENCE [LARGE SCALE GENOMIC DNA]</scope>
</reference>
<organism evidence="2 3">
    <name type="scientific">Dovyalis caffra</name>
    <dbReference type="NCBI Taxonomy" id="77055"/>
    <lineage>
        <taxon>Eukaryota</taxon>
        <taxon>Viridiplantae</taxon>
        <taxon>Streptophyta</taxon>
        <taxon>Embryophyta</taxon>
        <taxon>Tracheophyta</taxon>
        <taxon>Spermatophyta</taxon>
        <taxon>Magnoliopsida</taxon>
        <taxon>eudicotyledons</taxon>
        <taxon>Gunneridae</taxon>
        <taxon>Pentapetalae</taxon>
        <taxon>rosids</taxon>
        <taxon>fabids</taxon>
        <taxon>Malpighiales</taxon>
        <taxon>Salicaceae</taxon>
        <taxon>Flacourtieae</taxon>
        <taxon>Dovyalis</taxon>
    </lineage>
</organism>
<sequence>MEEPNLSLRIVLPRELTTTVGPTDPVERPVTGAVYAFSWRPKRGTSDMGYAADDMGGVRPGPDQDNDTGPIETQPKYTIKPVFRILQAHEVGVNTT</sequence>
<dbReference type="EMBL" id="CAWUPB010000246">
    <property type="protein sequence ID" value="CAK7324082.1"/>
    <property type="molecule type" value="Genomic_DNA"/>
</dbReference>
<evidence type="ECO:0000313" key="2">
    <source>
        <dbReference type="EMBL" id="CAK7324082.1"/>
    </source>
</evidence>
<comment type="caution">
    <text evidence="2">The sequence shown here is derived from an EMBL/GenBank/DDBJ whole genome shotgun (WGS) entry which is preliminary data.</text>
</comment>